<accession>A0A848KXL3</accession>
<evidence type="ECO:0000313" key="2">
    <source>
        <dbReference type="EMBL" id="NMO02847.1"/>
    </source>
</evidence>
<proteinExistence type="predicted"/>
<evidence type="ECO:0000256" key="1">
    <source>
        <dbReference type="SAM" id="MobiDB-lite"/>
    </source>
</evidence>
<comment type="caution">
    <text evidence="2">The sequence shown here is derived from an EMBL/GenBank/DDBJ whole genome shotgun (WGS) entry which is preliminary data.</text>
</comment>
<sequence length="191" mass="20080">MRTDKRTTFRLITAIFAVSIVLLAGGCKSDNSASSTTKATTTAAANNASGDFTCPSSNTINFAKTKFVTHAGLGIGAFHRWIYKPARNGGFAKGAKGRVTAFVKAGAAALFVKRQVRLASEDAKANPTLCKSIVAPLKDISDKISNAVSSAKNGDISQINSLESDVTNVMSKSKQQGDTITPNENADIYSK</sequence>
<dbReference type="PROSITE" id="PS51257">
    <property type="entry name" value="PROKAR_LIPOPROTEIN"/>
    <property type="match status" value="1"/>
</dbReference>
<reference evidence="2 3" key="1">
    <citation type="submission" date="2020-04" db="EMBL/GenBank/DDBJ databases">
        <title>Gordonia sp. nov. TBRC 11910.</title>
        <authorList>
            <person name="Suriyachadkun C."/>
        </authorList>
    </citation>
    <scope>NUCLEOTIDE SEQUENCE [LARGE SCALE GENOMIC DNA]</scope>
    <source>
        <strain evidence="2 3">TBRC 11910</strain>
    </source>
</reference>
<organism evidence="2 3">
    <name type="scientific">Gordonia asplenii</name>
    <dbReference type="NCBI Taxonomy" id="2725283"/>
    <lineage>
        <taxon>Bacteria</taxon>
        <taxon>Bacillati</taxon>
        <taxon>Actinomycetota</taxon>
        <taxon>Actinomycetes</taxon>
        <taxon>Mycobacteriales</taxon>
        <taxon>Gordoniaceae</taxon>
        <taxon>Gordonia</taxon>
    </lineage>
</organism>
<dbReference type="EMBL" id="JABBNB010000017">
    <property type="protein sequence ID" value="NMO02847.1"/>
    <property type="molecule type" value="Genomic_DNA"/>
</dbReference>
<feature type="compositionally biased region" description="Polar residues" evidence="1">
    <location>
        <begin position="168"/>
        <end position="184"/>
    </location>
</feature>
<dbReference type="AlphaFoldDB" id="A0A848KXL3"/>
<protein>
    <recommendedName>
        <fullName evidence="4">Lipoprotein</fullName>
    </recommendedName>
</protein>
<keyword evidence="3" id="KW-1185">Reference proteome</keyword>
<evidence type="ECO:0000313" key="3">
    <source>
        <dbReference type="Proteomes" id="UP000550729"/>
    </source>
</evidence>
<gene>
    <name evidence="2" type="ORF">HH308_16665</name>
</gene>
<dbReference type="RefSeq" id="WP_170195352.1">
    <property type="nucleotide sequence ID" value="NZ_JABBNB010000017.1"/>
</dbReference>
<feature type="region of interest" description="Disordered" evidence="1">
    <location>
        <begin position="168"/>
        <end position="191"/>
    </location>
</feature>
<name>A0A848KXL3_9ACTN</name>
<dbReference type="Proteomes" id="UP000550729">
    <property type="component" value="Unassembled WGS sequence"/>
</dbReference>
<evidence type="ECO:0008006" key="4">
    <source>
        <dbReference type="Google" id="ProtNLM"/>
    </source>
</evidence>